<dbReference type="GO" id="GO:0005856">
    <property type="term" value="C:cytoskeleton"/>
    <property type="evidence" value="ECO:0007669"/>
    <property type="project" value="TreeGrafter"/>
</dbReference>
<dbReference type="eggNOG" id="COG1196">
    <property type="taxonomic scope" value="Bacteria"/>
</dbReference>
<protein>
    <submittedName>
        <fullName evidence="2">Uncharacterized protein</fullName>
    </submittedName>
</protein>
<dbReference type="SUPFAM" id="SSF57997">
    <property type="entry name" value="Tropomyosin"/>
    <property type="match status" value="1"/>
</dbReference>
<sequence>MKMLCITGVSEPDLIQIEERFCQAGMAASLSIERNGKQLNMRQWHDRFCDDALMAEEMPSIGKFGEQLASEIFFSNMDSFWGWADNRSVHLLDFWGDFDPRIVFVLTCCSLEHYLARLMENRDAASLDLEVLVSQWHQCHAHLLHFYHAHPERCLLVEIHDCAAHFNVLIQACRDKWDLSLTGIPEPGPEPYPFPVPLARHIAAGFTGPLKEAESLWNEIKSTVSTLIPDTFESSDSTPPGHVSFIHVVQSYQTLKDRSAEFRRISDLEEQLEDKAGRVRVFEEQTSTLQKELGEKESRFKDLEQKSREASEENEVILRQLHQVQEELESMLLKKQQVEKQWGEQQKKLQADVNGKDQQLKQREEQISILEKQLTEGAEKLTQQQQAAAKKDRDLDQLKKELGQKETRFKDLEHKNQEINEENELILQQLHQVQEELESIFLKKQETEHQFSALQKELGHKETRFKDLEQKNQAVNKEKEQTLLQLQSLRDEHKKNMRESEQRLYELHEAQEKLAHYLIRYQEQTKCLEMAEARWERLLKRMPDYCDYGDVRIIQGEDGTGLICEVRDLEVGSQRYPALEFETFLLGGVAGLRFKHPDHITQGDLIPVAQTSEEAKKQSKLLKSLSTSEWSLLHTTAQFLKSCLKTEIFDEETLPASLVQKTLRGLDRFSEVIAGFPQTLRFDEVNIDEKTLSKDCEYLEICLENVSCGDFAAPEFVFRLSCAGLQSFDFGSNPRLEFPQETGIILKNWFDSSNNPDDPRLELRFALPEAMDLEVWNQLSGEDAEFIRMLISHLPALVEENATSSGQEESKWSAVARNVEQIFKRRTQVHEIRVA</sequence>
<dbReference type="HOGENOM" id="CLU_340034_0_0_7"/>
<gene>
    <name evidence="2" type="ORF">DespoDRAFT_03057</name>
</gene>
<proteinExistence type="predicted"/>
<reference evidence="2 3" key="2">
    <citation type="submission" date="2012-02" db="EMBL/GenBank/DDBJ databases">
        <title>Improved High-Quality Draft sequence of Desulfobacter postgatei 2ac9.</title>
        <authorList>
            <consortium name="US DOE Joint Genome Institute"/>
            <person name="Lucas S."/>
            <person name="Han J."/>
            <person name="Lapidus A."/>
            <person name="Cheng J.-F."/>
            <person name="Goodwin L."/>
            <person name="Pitluck S."/>
            <person name="Peters L."/>
            <person name="Ovchinnikova G."/>
            <person name="Held B."/>
            <person name="Detter J.C."/>
            <person name="Han C."/>
            <person name="Tapia R."/>
            <person name="Land M."/>
            <person name="Hauser L."/>
            <person name="Kyrpides N."/>
            <person name="Ivanova N."/>
            <person name="Pagani I."/>
            <person name="Orellana R."/>
            <person name="Lovley D."/>
            <person name="Woyke T."/>
        </authorList>
    </citation>
    <scope>NUCLEOTIDE SEQUENCE [LARGE SCALE GENOMIC DNA]</scope>
    <source>
        <strain evidence="2 3">2ac9</strain>
    </source>
</reference>
<dbReference type="AlphaFoldDB" id="I5B5V3"/>
<feature type="coiled-coil region" evidence="1">
    <location>
        <begin position="265"/>
        <end position="510"/>
    </location>
</feature>
<organism evidence="2 3">
    <name type="scientific">Desulfobacter postgatei 2ac9</name>
    <dbReference type="NCBI Taxonomy" id="879212"/>
    <lineage>
        <taxon>Bacteria</taxon>
        <taxon>Pseudomonadati</taxon>
        <taxon>Thermodesulfobacteriota</taxon>
        <taxon>Desulfobacteria</taxon>
        <taxon>Desulfobacterales</taxon>
        <taxon>Desulfobacteraceae</taxon>
        <taxon>Desulfobacter</taxon>
    </lineage>
</organism>
<evidence type="ECO:0000313" key="3">
    <source>
        <dbReference type="Proteomes" id="UP000005778"/>
    </source>
</evidence>
<dbReference type="GO" id="GO:0005200">
    <property type="term" value="F:structural constituent of cytoskeleton"/>
    <property type="evidence" value="ECO:0007669"/>
    <property type="project" value="TreeGrafter"/>
</dbReference>
<dbReference type="RefSeq" id="WP_004074505.1">
    <property type="nucleotide sequence ID" value="NZ_CM001488.1"/>
</dbReference>
<dbReference type="Proteomes" id="UP000005778">
    <property type="component" value="Chromosome"/>
</dbReference>
<keyword evidence="1" id="KW-0175">Coiled coil</keyword>
<dbReference type="PANTHER" id="PTHR47357:SF1">
    <property type="entry name" value="SPINDLE POLE BODY COMPONENT 110"/>
    <property type="match status" value="1"/>
</dbReference>
<reference evidence="2 3" key="1">
    <citation type="submission" date="2011-09" db="EMBL/GenBank/DDBJ databases">
        <authorList>
            <consortium name="US DOE Joint Genome Institute (JGI-PGF)"/>
            <person name="Lucas S."/>
            <person name="Han J."/>
            <person name="Lapidus A."/>
            <person name="Cheng J.-F."/>
            <person name="Goodwin L."/>
            <person name="Pitluck S."/>
            <person name="Peters L."/>
            <person name="Land M.L."/>
            <person name="Hauser L."/>
            <person name="Orellana R."/>
            <person name="Lovley D."/>
            <person name="Woyke T.J."/>
        </authorList>
    </citation>
    <scope>NUCLEOTIDE SEQUENCE [LARGE SCALE GENOMIC DNA]</scope>
    <source>
        <strain evidence="2 3">2ac9</strain>
    </source>
</reference>
<evidence type="ECO:0000313" key="2">
    <source>
        <dbReference type="EMBL" id="EIM64866.1"/>
    </source>
</evidence>
<keyword evidence="3" id="KW-1185">Reference proteome</keyword>
<evidence type="ECO:0000256" key="1">
    <source>
        <dbReference type="SAM" id="Coils"/>
    </source>
</evidence>
<dbReference type="STRING" id="879212.DespoDRAFT_03057"/>
<dbReference type="EMBL" id="CM001488">
    <property type="protein sequence ID" value="EIM64866.1"/>
    <property type="molecule type" value="Genomic_DNA"/>
</dbReference>
<dbReference type="PANTHER" id="PTHR47357">
    <property type="entry name" value="COP1-INTERACTIVE PROTEIN 1"/>
    <property type="match status" value="1"/>
</dbReference>
<accession>I5B5V3</accession>
<dbReference type="OrthoDB" id="6182073at2"/>
<name>I5B5V3_9BACT</name>